<dbReference type="AlphaFoldDB" id="D8S8T8"/>
<sequence>SELSEEQRLQIWKLSYRIWNTCVDIANSIQQQQPPGRAAVDSSAEYHARLRQIASEMLFLAGAVGSIRSSTLKMATFFLRSGTTWHKIRNYKSAAGCFERATEIVSRDNVFSSIGTSEEQQFMFDLCLARSRTAWEMSHKALASSLLGRARGFLQDSLERYQELADVYLLYGKSLLALQDSESKAESVKYVEQAYEICSEALKGSCKTKSEEQTVTSQKLTILRYIAAGQLQNGNFEGVLKCVSVLKGSSDHPSTSFLAFKALLGLSRFEEAEEELIALISHDKAAVEVCLSALTFLIEETTQQLDVAKKAFFVLLSRFSSTAEVCASIIEKLLKQASPTDPMSRKRVEVALSIATDDRVLKRFNACAGPRLHNPLLHCRKELESMHALLWNWQVGSDFFQAKDYPTAIRLFEAAMHYLPAEEETTMRAKALRVLCLCYLGLLQYDRAAEYVDAAEKLEPNVSCSFLKFKICLQINDEVGAANQVSKMIKCADFEPEYLTLASHEAVACKNIKVAVSALSNMLVMISSNSRPPAGTKEVTVFRNLIFLALQDLKCQDEAVKYLKQARQRLQETGAETFLGSGSSAEKEASWFAGCAWNQGLAAAKTQDWKTCEELFACASDFYALLSDTAENLQSLETSLLLTVAALLMICNESDTEKLKLATVYMEKCRKLLTLPSQVHASLLLKSPTFASTDFYMNLLAFDLKGKMKEYKEQLEIMYRCASLPGFKPDYFFKMAMHACNGDGSNTEVPIAAFKSCLNLLLSSAAPDYKRAAVIMRKLIVLSDQRNKDGPEVLKLYREAKHMLLGLQNGVYPSEEIQWLVSTAWNRAALQVKLSRLPGAEQWMNIALELLSHAPAMEPQRQGM</sequence>
<evidence type="ECO:0000256" key="2">
    <source>
        <dbReference type="ARBA" id="ARBA00031845"/>
    </source>
</evidence>
<proteinExistence type="predicted"/>
<dbReference type="EMBL" id="GL377607">
    <property type="protein sequence ID" value="EFJ19088.1"/>
    <property type="molecule type" value="Genomic_DNA"/>
</dbReference>
<reference evidence="3 4" key="1">
    <citation type="journal article" date="2011" name="Science">
        <title>The Selaginella genome identifies genetic changes associated with the evolution of vascular plants.</title>
        <authorList>
            <person name="Banks J.A."/>
            <person name="Nishiyama T."/>
            <person name="Hasebe M."/>
            <person name="Bowman J.L."/>
            <person name="Gribskov M."/>
            <person name="dePamphilis C."/>
            <person name="Albert V.A."/>
            <person name="Aono N."/>
            <person name="Aoyama T."/>
            <person name="Ambrose B.A."/>
            <person name="Ashton N.W."/>
            <person name="Axtell M.J."/>
            <person name="Barker E."/>
            <person name="Barker M.S."/>
            <person name="Bennetzen J.L."/>
            <person name="Bonawitz N.D."/>
            <person name="Chapple C."/>
            <person name="Cheng C."/>
            <person name="Correa L.G."/>
            <person name="Dacre M."/>
            <person name="DeBarry J."/>
            <person name="Dreyer I."/>
            <person name="Elias M."/>
            <person name="Engstrom E.M."/>
            <person name="Estelle M."/>
            <person name="Feng L."/>
            <person name="Finet C."/>
            <person name="Floyd S.K."/>
            <person name="Frommer W.B."/>
            <person name="Fujita T."/>
            <person name="Gramzow L."/>
            <person name="Gutensohn M."/>
            <person name="Harholt J."/>
            <person name="Hattori M."/>
            <person name="Heyl A."/>
            <person name="Hirai T."/>
            <person name="Hiwatashi Y."/>
            <person name="Ishikawa M."/>
            <person name="Iwata M."/>
            <person name="Karol K.G."/>
            <person name="Koehler B."/>
            <person name="Kolukisaoglu U."/>
            <person name="Kubo M."/>
            <person name="Kurata T."/>
            <person name="Lalonde S."/>
            <person name="Li K."/>
            <person name="Li Y."/>
            <person name="Litt A."/>
            <person name="Lyons E."/>
            <person name="Manning G."/>
            <person name="Maruyama T."/>
            <person name="Michael T.P."/>
            <person name="Mikami K."/>
            <person name="Miyazaki S."/>
            <person name="Morinaga S."/>
            <person name="Murata T."/>
            <person name="Mueller-Roeber B."/>
            <person name="Nelson D.R."/>
            <person name="Obara M."/>
            <person name="Oguri Y."/>
            <person name="Olmstead R.G."/>
            <person name="Onodera N."/>
            <person name="Petersen B.L."/>
            <person name="Pils B."/>
            <person name="Prigge M."/>
            <person name="Rensing S.A."/>
            <person name="Riano-Pachon D.M."/>
            <person name="Roberts A.W."/>
            <person name="Sato Y."/>
            <person name="Scheller H.V."/>
            <person name="Schulz B."/>
            <person name="Schulz C."/>
            <person name="Shakirov E.V."/>
            <person name="Shibagaki N."/>
            <person name="Shinohara N."/>
            <person name="Shippen D.E."/>
            <person name="Soerensen I."/>
            <person name="Sotooka R."/>
            <person name="Sugimoto N."/>
            <person name="Sugita M."/>
            <person name="Sumikawa N."/>
            <person name="Tanurdzic M."/>
            <person name="Theissen G."/>
            <person name="Ulvskov P."/>
            <person name="Wakazuki S."/>
            <person name="Weng J.K."/>
            <person name="Willats W.W."/>
            <person name="Wipf D."/>
            <person name="Wolf P.G."/>
            <person name="Yang L."/>
            <person name="Zimmer A.D."/>
            <person name="Zhu Q."/>
            <person name="Mitros T."/>
            <person name="Hellsten U."/>
            <person name="Loque D."/>
            <person name="Otillar R."/>
            <person name="Salamov A."/>
            <person name="Schmutz J."/>
            <person name="Shapiro H."/>
            <person name="Lindquist E."/>
            <person name="Lucas S."/>
            <person name="Rokhsar D."/>
            <person name="Grigoriev I.V."/>
        </authorList>
    </citation>
    <scope>NUCLEOTIDE SEQUENCE [LARGE SCALE GENOMIC DNA]</scope>
</reference>
<dbReference type="Gene3D" id="1.25.40.10">
    <property type="entry name" value="Tetratricopeptide repeat domain"/>
    <property type="match status" value="2"/>
</dbReference>
<dbReference type="STRING" id="88036.D8S8T8"/>
<dbReference type="PANTHER" id="PTHR40375:SF2">
    <property type="entry name" value="SPORULATION-SPECIFIC PROTEIN 22"/>
    <property type="match status" value="1"/>
</dbReference>
<organism evidence="4">
    <name type="scientific">Selaginella moellendorffii</name>
    <name type="common">Spikemoss</name>
    <dbReference type="NCBI Taxonomy" id="88036"/>
    <lineage>
        <taxon>Eukaryota</taxon>
        <taxon>Viridiplantae</taxon>
        <taxon>Streptophyta</taxon>
        <taxon>Embryophyta</taxon>
        <taxon>Tracheophyta</taxon>
        <taxon>Lycopodiopsida</taxon>
        <taxon>Selaginellales</taxon>
        <taxon>Selaginellaceae</taxon>
        <taxon>Selaginella</taxon>
    </lineage>
</organism>
<feature type="non-terminal residue" evidence="3">
    <location>
        <position position="864"/>
    </location>
</feature>
<dbReference type="InParanoid" id="D8S8T8"/>
<dbReference type="InterPro" id="IPR013940">
    <property type="entry name" value="Spo22/ZIP4/TEX11"/>
</dbReference>
<dbReference type="GO" id="GO:0090173">
    <property type="term" value="P:regulation of synaptonemal complex assembly"/>
    <property type="evidence" value="ECO:0007669"/>
    <property type="project" value="InterPro"/>
</dbReference>
<dbReference type="SUPFAM" id="SSF48452">
    <property type="entry name" value="TPR-like"/>
    <property type="match status" value="1"/>
</dbReference>
<feature type="non-terminal residue" evidence="3">
    <location>
        <position position="1"/>
    </location>
</feature>
<accession>D8S8T8</accession>
<dbReference type="Pfam" id="PF08631">
    <property type="entry name" value="SPO22"/>
    <property type="match status" value="2"/>
</dbReference>
<keyword evidence="1" id="KW-0469">Meiosis</keyword>
<dbReference type="KEGG" id="smo:SELMODRAFT_30561"/>
<dbReference type="Proteomes" id="UP000001514">
    <property type="component" value="Unassembled WGS sequence"/>
</dbReference>
<dbReference type="eggNOG" id="KOG4814">
    <property type="taxonomic scope" value="Eukaryota"/>
</dbReference>
<dbReference type="PANTHER" id="PTHR40375">
    <property type="entry name" value="SPORULATION-SPECIFIC PROTEIN 22"/>
    <property type="match status" value="1"/>
</dbReference>
<dbReference type="FunCoup" id="D8S8T8">
    <property type="interactions" value="2"/>
</dbReference>
<dbReference type="OMA" id="NYETQMN"/>
<evidence type="ECO:0000313" key="4">
    <source>
        <dbReference type="Proteomes" id="UP000001514"/>
    </source>
</evidence>
<dbReference type="InterPro" id="IPR011990">
    <property type="entry name" value="TPR-like_helical_dom_sf"/>
</dbReference>
<evidence type="ECO:0000313" key="3">
    <source>
        <dbReference type="EMBL" id="EFJ19088.1"/>
    </source>
</evidence>
<keyword evidence="4" id="KW-1185">Reference proteome</keyword>
<gene>
    <name evidence="3" type="ORF">SELMODRAFT_30561</name>
</gene>
<name>D8S8T8_SELML</name>
<evidence type="ECO:0000256" key="1">
    <source>
        <dbReference type="ARBA" id="ARBA00023254"/>
    </source>
</evidence>
<dbReference type="HOGENOM" id="CLU_307264_0_0_1"/>
<dbReference type="Gramene" id="EFJ19088">
    <property type="protein sequence ID" value="EFJ19088"/>
    <property type="gene ID" value="SELMODRAFT_30561"/>
</dbReference>
<dbReference type="GO" id="GO:0051321">
    <property type="term" value="P:meiotic cell cycle"/>
    <property type="evidence" value="ECO:0007669"/>
    <property type="project" value="UniProtKB-KW"/>
</dbReference>
<dbReference type="InterPro" id="IPR039057">
    <property type="entry name" value="Spo22/ZIP4"/>
</dbReference>
<protein>
    <recommendedName>
        <fullName evidence="2">Protein ZIP4 homolog</fullName>
    </recommendedName>
</protein>